<dbReference type="SUPFAM" id="SSF75553">
    <property type="entry name" value="Smc hinge domain"/>
    <property type="match status" value="1"/>
</dbReference>
<comment type="caution">
    <text evidence="9">The sequence shown here is derived from an EMBL/GenBank/DDBJ whole genome shotgun (WGS) entry which is preliminary data.</text>
</comment>
<evidence type="ECO:0000256" key="1">
    <source>
        <dbReference type="ARBA" id="ARBA00004496"/>
    </source>
</evidence>
<dbReference type="Proteomes" id="UP000243688">
    <property type="component" value="Unassembled WGS sequence"/>
</dbReference>
<comment type="subcellular location">
    <subcellularLocation>
        <location evidence="1 7">Cytoplasm</location>
    </subcellularLocation>
</comment>
<dbReference type="GO" id="GO:0016887">
    <property type="term" value="F:ATP hydrolysis activity"/>
    <property type="evidence" value="ECO:0007669"/>
    <property type="project" value="InterPro"/>
</dbReference>
<dbReference type="GO" id="GO:0007062">
    <property type="term" value="P:sister chromatid cohesion"/>
    <property type="evidence" value="ECO:0007669"/>
    <property type="project" value="InterPro"/>
</dbReference>
<dbReference type="SUPFAM" id="SSF52540">
    <property type="entry name" value="P-loop containing nucleoside triphosphate hydrolases"/>
    <property type="match status" value="1"/>
</dbReference>
<accession>A0A2A6E378</accession>
<dbReference type="NCBIfam" id="TIGR02168">
    <property type="entry name" value="SMC_prok_B"/>
    <property type="match status" value="1"/>
</dbReference>
<dbReference type="Gene3D" id="1.20.1060.20">
    <property type="match status" value="1"/>
</dbReference>
<evidence type="ECO:0000313" key="9">
    <source>
        <dbReference type="EMBL" id="PDO11276.1"/>
    </source>
</evidence>
<dbReference type="FunFam" id="3.40.50.300:FF:000901">
    <property type="entry name" value="Chromosome partition protein Smc"/>
    <property type="match status" value="1"/>
</dbReference>
<dbReference type="PIRSF" id="PIRSF005719">
    <property type="entry name" value="SMC"/>
    <property type="match status" value="1"/>
</dbReference>
<name>A0A2A6E378_9BACL</name>
<keyword evidence="4 7" id="KW-0067">ATP-binding</keyword>
<dbReference type="GO" id="GO:0005737">
    <property type="term" value="C:cytoplasm"/>
    <property type="evidence" value="ECO:0007669"/>
    <property type="project" value="UniProtKB-SubCell"/>
</dbReference>
<feature type="coiled-coil region" evidence="7">
    <location>
        <begin position="675"/>
        <end position="762"/>
    </location>
</feature>
<dbReference type="SMART" id="SM00968">
    <property type="entry name" value="SMC_hinge"/>
    <property type="match status" value="1"/>
</dbReference>
<feature type="coiled-coil region" evidence="7">
    <location>
        <begin position="794"/>
        <end position="947"/>
    </location>
</feature>
<dbReference type="SUPFAM" id="SSF57997">
    <property type="entry name" value="Tropomyosin"/>
    <property type="match status" value="1"/>
</dbReference>
<dbReference type="InterPro" id="IPR003395">
    <property type="entry name" value="RecF/RecN/SMC_N"/>
</dbReference>
<keyword evidence="5 7" id="KW-0175">Coiled coil</keyword>
<dbReference type="InterPro" id="IPR010935">
    <property type="entry name" value="SMC_hinge"/>
</dbReference>
<dbReference type="FunFam" id="3.40.50.300:FF:000984">
    <property type="entry name" value="Chromosome partition protein Smc"/>
    <property type="match status" value="1"/>
</dbReference>
<dbReference type="CDD" id="cd03278">
    <property type="entry name" value="ABC_SMC_barmotin"/>
    <property type="match status" value="2"/>
</dbReference>
<keyword evidence="3 7" id="KW-0547">Nucleotide-binding</keyword>
<evidence type="ECO:0000256" key="2">
    <source>
        <dbReference type="ARBA" id="ARBA00022490"/>
    </source>
</evidence>
<evidence type="ECO:0000256" key="7">
    <source>
        <dbReference type="HAMAP-Rule" id="MF_01894"/>
    </source>
</evidence>
<dbReference type="PANTHER" id="PTHR43977">
    <property type="entry name" value="STRUCTURAL MAINTENANCE OF CHROMOSOMES PROTEIN 3"/>
    <property type="match status" value="1"/>
</dbReference>
<feature type="coiled-coil region" evidence="7">
    <location>
        <begin position="167"/>
        <end position="497"/>
    </location>
</feature>
<evidence type="ECO:0000259" key="8">
    <source>
        <dbReference type="SMART" id="SM00968"/>
    </source>
</evidence>
<keyword evidence="6 7" id="KW-0238">DNA-binding</keyword>
<dbReference type="GO" id="GO:0003677">
    <property type="term" value="F:DNA binding"/>
    <property type="evidence" value="ECO:0007669"/>
    <property type="project" value="UniProtKB-UniRule"/>
</dbReference>
<comment type="similarity">
    <text evidence="7">Belongs to the SMC family.</text>
</comment>
<sequence>MYLKRLELTGFKSFADRTELEFGRGITAVVGPNGSGKSNLSDAIRWVLGEQSAKTLRGGNMQDVIFGGSQTRRQVNYGEVSLTLDNSDRALPLDFTEVTVTRRLHRDGESEYFINRQPCRLKDIVELFMDTGVGKEAYSVIGQGRIDEILSPKSEDRRAVFEEAAGIVRYKARKREAEKKLAETEQNLLRLADLLAELESRLVPLKEQSDRAMQYKDLRDRLTAREIGLYVKQIETLREAWESECGRLEQLRVRHAELAAAVGRDDARLASGRLELKRMEDELERLRKERLEVSAELEAAERSVEVLDERGQHLVRGREERLLRIAGLEEQLRAAAAEAASAQARSAELSARLKDCSAELAEAENRLSEAEAEGRAEIEEEYKTQLIDVLNELAQVRNECRYAEQQIETLSRRIERLSSEAEEIRARAQSAAAAAEAADGELERVRSNIAALQERYVETSRKLQTSREELRRADVALRTAEKELDGLKSRRDALRELADDYDGFAQGVRSVLKAKRRGVLGGVHGAVAELIEVPAGLEVAVETALGGALQHIVVETERDGREAIAYLKRENAGRATFLPLDVVRGRCLSESDRKAASVAEGWIGVASELVRFAERYRAIVENLLGVVIVAKTLEDANRIAAILQYRYRVVTLEGDVVHPGGSMTGGSLLNRTGELLGRRRRLEELDRAVDQAERTLEERRKCVESIRAECASAESELERLRDVAERLRLEEQRLAAERDRRREEERQENERLLDTLRESEELARERSGYETALQVGLRKAGELAAREEYLRRAVEEAQAGRKLAESRRDELRERVTAIKVRWAALESEKTSADTETERLRRECARLEADLASERNQLAASEKELEENGIRRLECIERANILRLKLRRLDDEAERLRAERAERQAALEKAEDETHSRRADLREAEKAMHESEIRLNRLDVELDNALRKLAEDYGIGFELARQSYPVPDDPAAAQQEVRDLRRRIADLGDVHLGAIEEYRSVAERYEFLKTQRDDLMQAKEALYRVIREIDDEMARRFRSTFERIRERFGEVFARLFGGGTADLRLADAERPLESDIEIVAQPPGKKLQNLQLLSGGERALTAIALLFAILHVKPVPFCVLDEVEAALDEANVVRFAQYLRERSAETQFIVVTHRKGTMEEADVLYGVTMEEDGVSKLVSVRLDGDRTAVSALTAARTGD</sequence>
<dbReference type="InterPro" id="IPR036277">
    <property type="entry name" value="SMC_hinge_sf"/>
</dbReference>
<dbReference type="InterPro" id="IPR027417">
    <property type="entry name" value="P-loop_NTPase"/>
</dbReference>
<dbReference type="AlphaFoldDB" id="A0A2A6E378"/>
<dbReference type="GO" id="GO:0005524">
    <property type="term" value="F:ATP binding"/>
    <property type="evidence" value="ECO:0007669"/>
    <property type="project" value="UniProtKB-UniRule"/>
</dbReference>
<dbReference type="GO" id="GO:0007059">
    <property type="term" value="P:chromosome segregation"/>
    <property type="evidence" value="ECO:0007669"/>
    <property type="project" value="UniProtKB-UniRule"/>
</dbReference>
<dbReference type="InterPro" id="IPR024704">
    <property type="entry name" value="SMC"/>
</dbReference>
<dbReference type="GO" id="GO:0005694">
    <property type="term" value="C:chromosome"/>
    <property type="evidence" value="ECO:0007669"/>
    <property type="project" value="InterPro"/>
</dbReference>
<dbReference type="Gene3D" id="3.40.50.300">
    <property type="entry name" value="P-loop containing nucleotide triphosphate hydrolases"/>
    <property type="match status" value="2"/>
</dbReference>
<dbReference type="GO" id="GO:0030261">
    <property type="term" value="P:chromosome condensation"/>
    <property type="evidence" value="ECO:0007669"/>
    <property type="project" value="InterPro"/>
</dbReference>
<dbReference type="EMBL" id="MOXJ01000004">
    <property type="protein sequence ID" value="PDO11276.1"/>
    <property type="molecule type" value="Genomic_DNA"/>
</dbReference>
<dbReference type="Pfam" id="PF06470">
    <property type="entry name" value="SMC_hinge"/>
    <property type="match status" value="1"/>
</dbReference>
<feature type="domain" description="SMC hinge" evidence="8">
    <location>
        <begin position="521"/>
        <end position="640"/>
    </location>
</feature>
<feature type="binding site" evidence="7">
    <location>
        <begin position="32"/>
        <end position="39"/>
    </location>
    <ligand>
        <name>ATP</name>
        <dbReference type="ChEBI" id="CHEBI:30616"/>
    </ligand>
</feature>
<dbReference type="GO" id="GO:0006260">
    <property type="term" value="P:DNA replication"/>
    <property type="evidence" value="ECO:0007669"/>
    <property type="project" value="UniProtKB-UniRule"/>
</dbReference>
<dbReference type="InterPro" id="IPR011890">
    <property type="entry name" value="SMC_prok"/>
</dbReference>
<protein>
    <recommendedName>
        <fullName evidence="7">Chromosome partition protein Smc</fullName>
    </recommendedName>
</protein>
<comment type="subunit">
    <text evidence="7">Homodimer.</text>
</comment>
<dbReference type="Pfam" id="PF02463">
    <property type="entry name" value="SMC_N"/>
    <property type="match status" value="1"/>
</dbReference>
<comment type="function">
    <text evidence="7">Required for chromosome condensation and partitioning.</text>
</comment>
<evidence type="ECO:0000256" key="6">
    <source>
        <dbReference type="ARBA" id="ARBA00023125"/>
    </source>
</evidence>
<reference evidence="9 10" key="1">
    <citation type="submission" date="2016-12" db="EMBL/GenBank/DDBJ databases">
        <title>Candidatus Reconcilibacillus cellulovorans genome.</title>
        <authorList>
            <person name="Kolinko S."/>
            <person name="Wu Y.-W."/>
            <person name="Tachea F."/>
            <person name="Denzel E."/>
            <person name="Hiras J."/>
            <person name="Baecker N."/>
            <person name="Chan L.J."/>
            <person name="Eichorst S.A."/>
            <person name="Frey D."/>
            <person name="Adams P.D."/>
            <person name="Pray T."/>
            <person name="Tanjore D."/>
            <person name="Petzold C.J."/>
            <person name="Gladden J.M."/>
            <person name="Simmons B.A."/>
            <person name="Singer S.W."/>
        </authorList>
    </citation>
    <scope>NUCLEOTIDE SEQUENCE [LARGE SCALE GENOMIC DNA]</scope>
    <source>
        <strain evidence="9">JTherm</strain>
    </source>
</reference>
<comment type="domain">
    <text evidence="7">Contains large globular domains required for ATP hydrolysis at each terminus and a third globular domain forming a flexible hinge near the middle of the molecule. These domains are separated by coiled-coil structures.</text>
</comment>
<dbReference type="Gene3D" id="3.30.70.1620">
    <property type="match status" value="1"/>
</dbReference>
<keyword evidence="2 7" id="KW-0963">Cytoplasm</keyword>
<gene>
    <name evidence="7" type="primary">smc</name>
    <name evidence="9" type="ORF">BLM47_03145</name>
</gene>
<organism evidence="9 10">
    <name type="scientific">Candidatus Reconcilbacillus cellulovorans</name>
    <dbReference type="NCBI Taxonomy" id="1906605"/>
    <lineage>
        <taxon>Bacteria</taxon>
        <taxon>Bacillati</taxon>
        <taxon>Bacillota</taxon>
        <taxon>Bacilli</taxon>
        <taxon>Bacillales</taxon>
        <taxon>Paenibacillaceae</taxon>
        <taxon>Candidatus Reconcilbacillus</taxon>
    </lineage>
</organism>
<evidence type="ECO:0000256" key="3">
    <source>
        <dbReference type="ARBA" id="ARBA00022741"/>
    </source>
</evidence>
<evidence type="ECO:0000256" key="4">
    <source>
        <dbReference type="ARBA" id="ARBA00022840"/>
    </source>
</evidence>
<dbReference type="HAMAP" id="MF_01894">
    <property type="entry name" value="Smc_prok"/>
    <property type="match status" value="1"/>
</dbReference>
<evidence type="ECO:0000313" key="10">
    <source>
        <dbReference type="Proteomes" id="UP000243688"/>
    </source>
</evidence>
<evidence type="ECO:0000256" key="5">
    <source>
        <dbReference type="ARBA" id="ARBA00023054"/>
    </source>
</evidence>
<proteinExistence type="inferred from homology"/>